<dbReference type="InterPro" id="IPR037069">
    <property type="entry name" value="AcylCoA_DH/ox_N_sf"/>
</dbReference>
<dbReference type="Gene3D" id="2.40.110.10">
    <property type="entry name" value="Butyryl-CoA Dehydrogenase, subunit A, domain 2"/>
    <property type="match status" value="1"/>
</dbReference>
<dbReference type="Gene3D" id="1.20.140.10">
    <property type="entry name" value="Butyryl-CoA Dehydrogenase, subunit A, domain 3"/>
    <property type="match status" value="1"/>
</dbReference>
<comment type="similarity">
    <text evidence="2">Belongs to the acyl-CoA dehydrogenase family.</text>
</comment>
<accession>A0ABN4SSZ8</accession>
<dbReference type="InterPro" id="IPR013786">
    <property type="entry name" value="AcylCoA_DH/ox_N"/>
</dbReference>
<evidence type="ECO:0000259" key="7">
    <source>
        <dbReference type="Pfam" id="PF02770"/>
    </source>
</evidence>
<dbReference type="Proteomes" id="UP000095607">
    <property type="component" value="Chromosome"/>
</dbReference>
<evidence type="ECO:0000256" key="5">
    <source>
        <dbReference type="ARBA" id="ARBA00023002"/>
    </source>
</evidence>
<dbReference type="SUPFAM" id="SSF56645">
    <property type="entry name" value="Acyl-CoA dehydrogenase NM domain-like"/>
    <property type="match status" value="1"/>
</dbReference>
<dbReference type="EMBL" id="CP017420">
    <property type="protein sequence ID" value="AOV05345.1"/>
    <property type="molecule type" value="Genomic_DNA"/>
</dbReference>
<dbReference type="PANTHER" id="PTHR48083:SF2">
    <property type="entry name" value="MEDIUM-CHAIN SPECIFIC ACYL-COA DEHYDROGENASE, MITOCHONDRIAL"/>
    <property type="match status" value="1"/>
</dbReference>
<sequence>MNFELPQEYRLLNESIERFAREELMPLEPAVLQREAQGQGSELTHAEQARIDAKAKELGFWGLDCPEELGGSDLPFLAMVGVHERLAYSAVHYEFSPDSANARMLLLNGNEMQKAQYLAPYVRGEIRGAIVISEPGAGADPSGMATRAVRDGDHYVINGRKIWISFLGNADFGLVMARTGDQRGARDGISAFIVDTKTPGFKIERRIPMLGGRFTYEVVFEDCHVPAGNLLGVEGKGFDPMKDRLGSRRIQMASWCIGRAQRALDMMCDYAPQRKTFGQPLADRQAIQWWIADAATRIHACRLMVQDAAWRLDNGVDAKSQLSMVKTFATEMSWEVIDHAMQLFGGMGMTKEMPLHLMATEARLMRVYEGPNEVHRMVVARNALAGAR</sequence>
<evidence type="ECO:0000256" key="2">
    <source>
        <dbReference type="ARBA" id="ARBA00009347"/>
    </source>
</evidence>
<comment type="cofactor">
    <cofactor evidence="1">
        <name>FAD</name>
        <dbReference type="ChEBI" id="CHEBI:57692"/>
    </cofactor>
</comment>
<feature type="domain" description="Acyl-CoA oxidase/dehydrogenase middle" evidence="7">
    <location>
        <begin position="129"/>
        <end position="223"/>
    </location>
</feature>
<evidence type="ECO:0000313" key="9">
    <source>
        <dbReference type="EMBL" id="AOV05345.1"/>
    </source>
</evidence>
<keyword evidence="5" id="KW-0560">Oxidoreductase</keyword>
<evidence type="ECO:0000256" key="1">
    <source>
        <dbReference type="ARBA" id="ARBA00001974"/>
    </source>
</evidence>
<dbReference type="Pfam" id="PF02770">
    <property type="entry name" value="Acyl-CoA_dh_M"/>
    <property type="match status" value="1"/>
</dbReference>
<dbReference type="CDD" id="cd00567">
    <property type="entry name" value="ACAD"/>
    <property type="match status" value="1"/>
</dbReference>
<dbReference type="Gene3D" id="1.10.540.10">
    <property type="entry name" value="Acyl-CoA dehydrogenase/oxidase, N-terminal domain"/>
    <property type="match status" value="1"/>
</dbReference>
<dbReference type="InterPro" id="IPR009100">
    <property type="entry name" value="AcylCoA_DH/oxidase_NM_dom_sf"/>
</dbReference>
<dbReference type="InterPro" id="IPR006091">
    <property type="entry name" value="Acyl-CoA_Oxase/DH_mid-dom"/>
</dbReference>
<dbReference type="InterPro" id="IPR046373">
    <property type="entry name" value="Acyl-CoA_Oxase/DH_mid-dom_sf"/>
</dbReference>
<keyword evidence="10" id="KW-1185">Reference proteome</keyword>
<dbReference type="SUPFAM" id="SSF47203">
    <property type="entry name" value="Acyl-CoA dehydrogenase C-terminal domain-like"/>
    <property type="match status" value="1"/>
</dbReference>
<evidence type="ECO:0000259" key="8">
    <source>
        <dbReference type="Pfam" id="PF02771"/>
    </source>
</evidence>
<name>A0ABN4SSZ8_9BURK</name>
<dbReference type="RefSeq" id="WP_046239012.1">
    <property type="nucleotide sequence ID" value="NZ_CBCSDN010000003.1"/>
</dbReference>
<dbReference type="InterPro" id="IPR050741">
    <property type="entry name" value="Acyl-CoA_dehydrogenase"/>
</dbReference>
<dbReference type="PANTHER" id="PTHR48083">
    <property type="entry name" value="MEDIUM-CHAIN SPECIFIC ACYL-COA DEHYDROGENASE, MITOCHONDRIAL-RELATED"/>
    <property type="match status" value="1"/>
</dbReference>
<feature type="domain" description="Acyl-CoA dehydrogenase/oxidase N-terminal" evidence="8">
    <location>
        <begin position="7"/>
        <end position="125"/>
    </location>
</feature>
<dbReference type="InterPro" id="IPR036250">
    <property type="entry name" value="AcylCo_DH-like_C"/>
</dbReference>
<feature type="domain" description="Acyl-CoA dehydrogenase/oxidase C-terminal" evidence="6">
    <location>
        <begin position="235"/>
        <end position="383"/>
    </location>
</feature>
<protein>
    <submittedName>
        <fullName evidence="9">Acyl-CoA dehydrogenase</fullName>
    </submittedName>
</protein>
<keyword evidence="3" id="KW-0285">Flavoprotein</keyword>
<evidence type="ECO:0000313" key="10">
    <source>
        <dbReference type="Proteomes" id="UP000095607"/>
    </source>
</evidence>
<organism evidence="9 10">
    <name type="scientific">Delftia tsuruhatensis</name>
    <dbReference type="NCBI Taxonomy" id="180282"/>
    <lineage>
        <taxon>Bacteria</taxon>
        <taxon>Pseudomonadati</taxon>
        <taxon>Pseudomonadota</taxon>
        <taxon>Betaproteobacteria</taxon>
        <taxon>Burkholderiales</taxon>
        <taxon>Comamonadaceae</taxon>
        <taxon>Delftia</taxon>
    </lineage>
</organism>
<keyword evidence="4" id="KW-0274">FAD</keyword>
<evidence type="ECO:0000259" key="6">
    <source>
        <dbReference type="Pfam" id="PF00441"/>
    </source>
</evidence>
<gene>
    <name evidence="9" type="ORF">BI380_30455</name>
</gene>
<evidence type="ECO:0000256" key="4">
    <source>
        <dbReference type="ARBA" id="ARBA00022827"/>
    </source>
</evidence>
<proteinExistence type="inferred from homology"/>
<evidence type="ECO:0000256" key="3">
    <source>
        <dbReference type="ARBA" id="ARBA00022630"/>
    </source>
</evidence>
<reference evidence="9 10" key="1">
    <citation type="submission" date="2016-09" db="EMBL/GenBank/DDBJ databases">
        <title>Complete genome sequence of Deltia acidovorans CM13 isolated from murine proximal colonic tissue.</title>
        <authorList>
            <person name="Saffarian A."/>
        </authorList>
    </citation>
    <scope>NUCLEOTIDE SEQUENCE [LARGE SCALE GENOMIC DNA]</scope>
    <source>
        <strain evidence="9 10">CM13</strain>
    </source>
</reference>
<dbReference type="InterPro" id="IPR009075">
    <property type="entry name" value="AcylCo_DH/oxidase_C"/>
</dbReference>
<dbReference type="Pfam" id="PF02771">
    <property type="entry name" value="Acyl-CoA_dh_N"/>
    <property type="match status" value="1"/>
</dbReference>
<dbReference type="Pfam" id="PF00441">
    <property type="entry name" value="Acyl-CoA_dh_1"/>
    <property type="match status" value="1"/>
</dbReference>